<feature type="binding site" evidence="8">
    <location>
        <position position="125"/>
    </location>
    <ligand>
        <name>Zn(2+)</name>
        <dbReference type="ChEBI" id="CHEBI:29105"/>
    </ligand>
</feature>
<proteinExistence type="inferred from homology"/>
<dbReference type="InterPro" id="IPR015892">
    <property type="entry name" value="Carbonic_anhydrase_CS"/>
</dbReference>
<evidence type="ECO:0000256" key="2">
    <source>
        <dbReference type="ARBA" id="ARBA00006217"/>
    </source>
</evidence>
<evidence type="ECO:0000256" key="9">
    <source>
        <dbReference type="RuleBase" id="RU003956"/>
    </source>
</evidence>
<dbReference type="GO" id="GO:0008270">
    <property type="term" value="F:zinc ion binding"/>
    <property type="evidence" value="ECO:0007669"/>
    <property type="project" value="UniProtKB-UniRule"/>
</dbReference>
<accession>A0A2K3P8J3</accession>
<dbReference type="InterPro" id="IPR036874">
    <property type="entry name" value="Carbonic_anhydrase_sf"/>
</dbReference>
<dbReference type="Proteomes" id="UP000236291">
    <property type="component" value="Unassembled WGS sequence"/>
</dbReference>
<evidence type="ECO:0000256" key="1">
    <source>
        <dbReference type="ARBA" id="ARBA00002904"/>
    </source>
</evidence>
<gene>
    <name evidence="10" type="ORF">L195_g008222</name>
</gene>
<evidence type="ECO:0000256" key="7">
    <source>
        <dbReference type="ARBA" id="ARBA00048348"/>
    </source>
</evidence>
<dbReference type="InterPro" id="IPR045066">
    <property type="entry name" value="Beta_CA_cladeB"/>
</dbReference>
<dbReference type="PROSITE" id="PS00704">
    <property type="entry name" value="PROK_CO2_ANHYDRASE_1"/>
    <property type="match status" value="1"/>
</dbReference>
<feature type="binding site" evidence="8">
    <location>
        <position position="127"/>
    </location>
    <ligand>
        <name>Zn(2+)</name>
        <dbReference type="ChEBI" id="CHEBI:29105"/>
    </ligand>
</feature>
<keyword evidence="4" id="KW-0702">S-nitrosylation</keyword>
<keyword evidence="5 8" id="KW-0862">Zinc</keyword>
<dbReference type="PANTHER" id="PTHR11002:SF12">
    <property type="entry name" value="CARBONIC ANHYDRASE"/>
    <property type="match status" value="1"/>
</dbReference>
<dbReference type="SMART" id="SM00947">
    <property type="entry name" value="Pro_CA"/>
    <property type="match status" value="1"/>
</dbReference>
<dbReference type="Pfam" id="PF00484">
    <property type="entry name" value="Pro_CA"/>
    <property type="match status" value="1"/>
</dbReference>
<dbReference type="GO" id="GO:0004089">
    <property type="term" value="F:carbonate dehydratase activity"/>
    <property type="evidence" value="ECO:0007669"/>
    <property type="project" value="UniProtKB-UniRule"/>
</dbReference>
<organism evidence="10 11">
    <name type="scientific">Trifolium pratense</name>
    <name type="common">Red clover</name>
    <dbReference type="NCBI Taxonomy" id="57577"/>
    <lineage>
        <taxon>Eukaryota</taxon>
        <taxon>Viridiplantae</taxon>
        <taxon>Streptophyta</taxon>
        <taxon>Embryophyta</taxon>
        <taxon>Tracheophyta</taxon>
        <taxon>Spermatophyta</taxon>
        <taxon>Magnoliopsida</taxon>
        <taxon>eudicotyledons</taxon>
        <taxon>Gunneridae</taxon>
        <taxon>Pentapetalae</taxon>
        <taxon>rosids</taxon>
        <taxon>fabids</taxon>
        <taxon>Fabales</taxon>
        <taxon>Fabaceae</taxon>
        <taxon>Papilionoideae</taxon>
        <taxon>50 kb inversion clade</taxon>
        <taxon>NPAAA clade</taxon>
        <taxon>Hologalegina</taxon>
        <taxon>IRL clade</taxon>
        <taxon>Trifolieae</taxon>
        <taxon>Trifolium</taxon>
    </lineage>
</organism>
<dbReference type="STRING" id="57577.A0A2K3P8J3"/>
<evidence type="ECO:0000313" key="10">
    <source>
        <dbReference type="EMBL" id="PNY11611.1"/>
    </source>
</evidence>
<feature type="binding site" evidence="8">
    <location>
        <position position="184"/>
    </location>
    <ligand>
        <name>Zn(2+)</name>
        <dbReference type="ChEBI" id="CHEBI:29105"/>
    </ligand>
</feature>
<comment type="catalytic activity">
    <reaction evidence="7 9">
        <text>hydrogencarbonate + H(+) = CO2 + H2O</text>
        <dbReference type="Rhea" id="RHEA:10748"/>
        <dbReference type="ChEBI" id="CHEBI:15377"/>
        <dbReference type="ChEBI" id="CHEBI:15378"/>
        <dbReference type="ChEBI" id="CHEBI:16526"/>
        <dbReference type="ChEBI" id="CHEBI:17544"/>
        <dbReference type="EC" id="4.2.1.1"/>
    </reaction>
</comment>
<evidence type="ECO:0000256" key="3">
    <source>
        <dbReference type="ARBA" id="ARBA00012925"/>
    </source>
</evidence>
<comment type="caution">
    <text evidence="10">The sequence shown here is derived from an EMBL/GenBank/DDBJ whole genome shotgun (WGS) entry which is preliminary data.</text>
</comment>
<keyword evidence="8" id="KW-0479">Metal-binding</keyword>
<reference evidence="10 11" key="1">
    <citation type="journal article" date="2014" name="Am. J. Bot.">
        <title>Genome assembly and annotation for red clover (Trifolium pratense; Fabaceae).</title>
        <authorList>
            <person name="Istvanek J."/>
            <person name="Jaros M."/>
            <person name="Krenek A."/>
            <person name="Repkova J."/>
        </authorList>
    </citation>
    <scope>NUCLEOTIDE SEQUENCE [LARGE SCALE GENOMIC DNA]</scope>
    <source>
        <strain evidence="11">cv. Tatra</strain>
        <tissue evidence="10">Young leaves</tissue>
    </source>
</reference>
<evidence type="ECO:0000313" key="11">
    <source>
        <dbReference type="Proteomes" id="UP000236291"/>
    </source>
</evidence>
<sequence>MAIPSSISDPFASKFLPSSISDPFASSYQPSRISVPVKIEQTQLTTLRRSHCSTLKASMGSPGFTQQLNNNKLETLADVKDDRDDIFNDLKDRFLSFKKNVYMANPEQFENLAKVQVPKFMVIACADSRVCPSSILGFQPGEAFTIRNIANLVPTFESGPSEVNAALEFSVNTLQVENILVIGHSCCGGIRALMGMEDDGNTSFIKSWVTNAKNARVKTKAAASNLDFDGQCSHCEKVSINHSLVNLLTYPWIKEKVEKEELSIHGGYYDFVNCSFEKWTLDYRGTKLEENGRIAIKNKVFWY</sequence>
<name>A0A2K3P8J3_TRIPR</name>
<dbReference type="InterPro" id="IPR001765">
    <property type="entry name" value="Carbonic_anhydrase"/>
</dbReference>
<dbReference type="FunFam" id="3.40.1050.10:FF:000003">
    <property type="entry name" value="Carbonic anhydrase"/>
    <property type="match status" value="1"/>
</dbReference>
<dbReference type="GO" id="GO:0015976">
    <property type="term" value="P:carbon utilization"/>
    <property type="evidence" value="ECO:0007669"/>
    <property type="project" value="InterPro"/>
</dbReference>
<evidence type="ECO:0000256" key="4">
    <source>
        <dbReference type="ARBA" id="ARBA00022799"/>
    </source>
</evidence>
<dbReference type="EMBL" id="ASHM01004660">
    <property type="protein sequence ID" value="PNY11611.1"/>
    <property type="molecule type" value="Genomic_DNA"/>
</dbReference>
<comment type="similarity">
    <text evidence="2 9">Belongs to the beta-class carbonic anhydrase family.</text>
</comment>
<evidence type="ECO:0000256" key="8">
    <source>
        <dbReference type="PIRSR" id="PIRSR601765-1"/>
    </source>
</evidence>
<evidence type="ECO:0000256" key="6">
    <source>
        <dbReference type="ARBA" id="ARBA00023239"/>
    </source>
</evidence>
<comment type="function">
    <text evidence="1 9">Reversible hydration of carbon dioxide.</text>
</comment>
<comment type="cofactor">
    <cofactor evidence="8">
        <name>Zn(2+)</name>
        <dbReference type="ChEBI" id="CHEBI:29105"/>
    </cofactor>
    <text evidence="8">Binds 1 zinc ion per subunit.</text>
</comment>
<dbReference type="PANTHER" id="PTHR11002">
    <property type="entry name" value="CARBONIC ANHYDRASE"/>
    <property type="match status" value="1"/>
</dbReference>
<dbReference type="Gene3D" id="3.40.1050.10">
    <property type="entry name" value="Carbonic anhydrase"/>
    <property type="match status" value="1"/>
</dbReference>
<keyword evidence="6 9" id="KW-0456">Lyase</keyword>
<dbReference type="CDD" id="cd00884">
    <property type="entry name" value="beta_CA_cladeB"/>
    <property type="match status" value="1"/>
</dbReference>
<dbReference type="SUPFAM" id="SSF53056">
    <property type="entry name" value="beta-carbonic anhydrase, cab"/>
    <property type="match status" value="1"/>
</dbReference>
<reference evidence="10 11" key="2">
    <citation type="journal article" date="2017" name="Front. Plant Sci.">
        <title>Gene Classification and Mining of Molecular Markers Useful in Red Clover (Trifolium pratense) Breeding.</title>
        <authorList>
            <person name="Istvanek J."/>
            <person name="Dluhosova J."/>
            <person name="Dluhos P."/>
            <person name="Patkova L."/>
            <person name="Nedelnik J."/>
            <person name="Repkova J."/>
        </authorList>
    </citation>
    <scope>NUCLEOTIDE SEQUENCE [LARGE SCALE GENOMIC DNA]</scope>
    <source>
        <strain evidence="11">cv. Tatra</strain>
        <tissue evidence="10">Young leaves</tissue>
    </source>
</reference>
<dbReference type="AlphaFoldDB" id="A0A2K3P8J3"/>
<evidence type="ECO:0000256" key="5">
    <source>
        <dbReference type="ARBA" id="ARBA00022833"/>
    </source>
</evidence>
<feature type="binding site" evidence="8">
    <location>
        <position position="187"/>
    </location>
    <ligand>
        <name>Zn(2+)</name>
        <dbReference type="ChEBI" id="CHEBI:29105"/>
    </ligand>
</feature>
<protein>
    <recommendedName>
        <fullName evidence="3 9">Carbonic anhydrase</fullName>
        <ecNumber evidence="3 9">4.2.1.1</ecNumber>
    </recommendedName>
    <alternativeName>
        <fullName evidence="9">Carbonate dehydratase</fullName>
    </alternativeName>
</protein>
<dbReference type="EC" id="4.2.1.1" evidence="3 9"/>